<dbReference type="InterPro" id="IPR009057">
    <property type="entry name" value="Homeodomain-like_sf"/>
</dbReference>
<gene>
    <name evidence="1" type="ORF">PV09_01801</name>
</gene>
<reference evidence="1 2" key="1">
    <citation type="submission" date="2015-01" db="EMBL/GenBank/DDBJ databases">
        <title>The Genome Sequence of Ochroconis gallopava CBS43764.</title>
        <authorList>
            <consortium name="The Broad Institute Genomics Platform"/>
            <person name="Cuomo C."/>
            <person name="de Hoog S."/>
            <person name="Gorbushina A."/>
            <person name="Stielow B."/>
            <person name="Teixiera M."/>
            <person name="Abouelleil A."/>
            <person name="Chapman S.B."/>
            <person name="Priest M."/>
            <person name="Young S.K."/>
            <person name="Wortman J."/>
            <person name="Nusbaum C."/>
            <person name="Birren B."/>
        </authorList>
    </citation>
    <scope>NUCLEOTIDE SEQUENCE [LARGE SCALE GENOMIC DNA]</scope>
    <source>
        <strain evidence="1 2">CBS 43764</strain>
    </source>
</reference>
<dbReference type="RefSeq" id="XP_016217758.1">
    <property type="nucleotide sequence ID" value="XM_016354746.1"/>
</dbReference>
<name>A0A0D2B9H1_9PEZI</name>
<dbReference type="AlphaFoldDB" id="A0A0D2B9H1"/>
<evidence type="ECO:0000313" key="1">
    <source>
        <dbReference type="EMBL" id="KIW07889.1"/>
    </source>
</evidence>
<dbReference type="HOGENOM" id="CLU_1367176_0_0_1"/>
<dbReference type="GeneID" id="27309774"/>
<sequence>MDEAKRVLLGTIYSSERNLRDALQVIVDDVSDLELAWPSMTPLLRRHHQEALTELLTGVTDTLTKNSLMSKNITGITSFKDNDAVDQFFQNCEIPNHHDLKVLMKSVDEEEARLQWWFRWRRNRASHQNWVAGSRSLSTVRAFLEFDIQFFEANVREKMKALQIARQFAEAYGGNIEDDEELEEEYFESDEIYESDALGE</sequence>
<protein>
    <submittedName>
        <fullName evidence="1">Uncharacterized protein</fullName>
    </submittedName>
</protein>
<keyword evidence="2" id="KW-1185">Reference proteome</keyword>
<proteinExistence type="predicted"/>
<accession>A0A0D2B9H1</accession>
<dbReference type="Proteomes" id="UP000053259">
    <property type="component" value="Unassembled WGS sequence"/>
</dbReference>
<dbReference type="EMBL" id="KN847532">
    <property type="protein sequence ID" value="KIW07889.1"/>
    <property type="molecule type" value="Genomic_DNA"/>
</dbReference>
<organism evidence="1 2">
    <name type="scientific">Verruconis gallopava</name>
    <dbReference type="NCBI Taxonomy" id="253628"/>
    <lineage>
        <taxon>Eukaryota</taxon>
        <taxon>Fungi</taxon>
        <taxon>Dikarya</taxon>
        <taxon>Ascomycota</taxon>
        <taxon>Pezizomycotina</taxon>
        <taxon>Dothideomycetes</taxon>
        <taxon>Pleosporomycetidae</taxon>
        <taxon>Venturiales</taxon>
        <taxon>Sympoventuriaceae</taxon>
        <taxon>Verruconis</taxon>
    </lineage>
</organism>
<dbReference type="VEuPathDB" id="FungiDB:PV09_01801"/>
<evidence type="ECO:0000313" key="2">
    <source>
        <dbReference type="Proteomes" id="UP000053259"/>
    </source>
</evidence>
<dbReference type="SUPFAM" id="SSF46689">
    <property type="entry name" value="Homeodomain-like"/>
    <property type="match status" value="1"/>
</dbReference>
<dbReference type="InParanoid" id="A0A0D2B9H1"/>